<proteinExistence type="predicted"/>
<dbReference type="AlphaFoldDB" id="A0A328ZHQ6"/>
<evidence type="ECO:0000313" key="3">
    <source>
        <dbReference type="EMBL" id="RAR85389.1"/>
    </source>
</evidence>
<dbReference type="EMBL" id="QLTA01000005">
    <property type="protein sequence ID" value="RAR85389.1"/>
    <property type="molecule type" value="Genomic_DNA"/>
</dbReference>
<accession>A0A328ZHQ6</accession>
<evidence type="ECO:0000256" key="2">
    <source>
        <dbReference type="SAM" id="SignalP"/>
    </source>
</evidence>
<comment type="caution">
    <text evidence="3">The sequence shown here is derived from an EMBL/GenBank/DDBJ whole genome shotgun (WGS) entry which is preliminary data.</text>
</comment>
<dbReference type="OrthoDB" id="8904700at2"/>
<keyword evidence="2" id="KW-0732">Signal</keyword>
<feature type="chain" id="PRO_5016363948" evidence="2">
    <location>
        <begin position="26"/>
        <end position="104"/>
    </location>
</feature>
<reference evidence="3 4" key="1">
    <citation type="submission" date="2018-06" db="EMBL/GenBank/DDBJ databases">
        <title>Genomic Encyclopedia of Archaeal and Bacterial Type Strains, Phase II (KMG-II): from individual species to whole genera.</title>
        <authorList>
            <person name="Goeker M."/>
        </authorList>
    </citation>
    <scope>NUCLEOTIDE SEQUENCE [LARGE SCALE GENOMIC DNA]</scope>
    <source>
        <strain evidence="3 4">CFPB 3232</strain>
    </source>
</reference>
<feature type="region of interest" description="Disordered" evidence="1">
    <location>
        <begin position="84"/>
        <end position="104"/>
    </location>
</feature>
<evidence type="ECO:0000256" key="1">
    <source>
        <dbReference type="SAM" id="MobiDB-lite"/>
    </source>
</evidence>
<dbReference type="RefSeq" id="WP_111876027.1">
    <property type="nucleotide sequence ID" value="NZ_CBCSGC010000142.1"/>
</dbReference>
<evidence type="ECO:0000313" key="4">
    <source>
        <dbReference type="Proteomes" id="UP000248856"/>
    </source>
</evidence>
<feature type="signal peptide" evidence="2">
    <location>
        <begin position="1"/>
        <end position="25"/>
    </location>
</feature>
<sequence>MPVPRHATLIAAALLAGLWSSSASAACYVVYSASQEVIYRSPTPPVDLSREIHQTLQRTAPGATLVFTLDNAGCELELNRLPTGTGAALPAQSSTPRLVRPERS</sequence>
<organism evidence="3 4">
    <name type="scientific">Paracidovorax anthurii</name>
    <dbReference type="NCBI Taxonomy" id="78229"/>
    <lineage>
        <taxon>Bacteria</taxon>
        <taxon>Pseudomonadati</taxon>
        <taxon>Pseudomonadota</taxon>
        <taxon>Betaproteobacteria</taxon>
        <taxon>Burkholderiales</taxon>
        <taxon>Comamonadaceae</taxon>
        <taxon>Paracidovorax</taxon>
    </lineage>
</organism>
<dbReference type="PROSITE" id="PS51257">
    <property type="entry name" value="PROKAR_LIPOPROTEIN"/>
    <property type="match status" value="1"/>
</dbReference>
<protein>
    <submittedName>
        <fullName evidence="3">Uncharacterized protein</fullName>
    </submittedName>
</protein>
<name>A0A328ZHQ6_9BURK</name>
<keyword evidence="4" id="KW-1185">Reference proteome</keyword>
<gene>
    <name evidence="3" type="ORF">AX018_100517</name>
</gene>
<dbReference type="Proteomes" id="UP000248856">
    <property type="component" value="Unassembled WGS sequence"/>
</dbReference>